<dbReference type="InterPro" id="IPR012337">
    <property type="entry name" value="RNaseH-like_sf"/>
</dbReference>
<evidence type="ECO:0000313" key="2">
    <source>
        <dbReference type="Proteomes" id="UP001652660"/>
    </source>
</evidence>
<dbReference type="InterPro" id="IPR057670">
    <property type="entry name" value="SH3_retrovirus"/>
</dbReference>
<dbReference type="PROSITE" id="PS50994">
    <property type="entry name" value="INTEGRASE"/>
    <property type="match status" value="1"/>
</dbReference>
<sequence length="451" mass="52725">MILDYGICVFGHLNFGSLKFLARKKLIIGLPCVDFSNKKCESCILEKKYRDPFSKGKAWRANRSLELIHSDLCTVEVPSNGSNEYFITFIDDFSKKTWVYFLRNKSDACDVFKKFKYYLEKQSGYFIKILRTDRGTTYLVCDDYLVKNSIKHQLTVRYTPQQNGVTERKNRIVMDMVRSMMHSKDHLRKKLDDKTEKCIFIGYNHETKGYKLFNSDTEKVIVSRDVTFDEHRVWDWSRKDLEILSKYPSISLVMGASSIKQPIEPVEISSWPQRECCMPRRFDDYIIGRDDDLFDEDIVNFALFADYDTVSFNETVKDDHWIRAMDEEIYTIEKNDTWELTTIPPEKKPIGVKIGSLRYLTSTRPDITYGVGLISRFMESPCQFHLQAAKRILKYVQATQSDCIFYSSSHGSNLIGYTDIDWVGDTIQRRSTSGYAFYLGFGVFSWFSKKQ</sequence>
<organism evidence="2 3">
    <name type="scientific">Coffea arabica</name>
    <name type="common">Arabian coffee</name>
    <dbReference type="NCBI Taxonomy" id="13443"/>
    <lineage>
        <taxon>Eukaryota</taxon>
        <taxon>Viridiplantae</taxon>
        <taxon>Streptophyta</taxon>
        <taxon>Embryophyta</taxon>
        <taxon>Tracheophyta</taxon>
        <taxon>Spermatophyta</taxon>
        <taxon>Magnoliopsida</taxon>
        <taxon>eudicotyledons</taxon>
        <taxon>Gunneridae</taxon>
        <taxon>Pentapetalae</taxon>
        <taxon>asterids</taxon>
        <taxon>lamiids</taxon>
        <taxon>Gentianales</taxon>
        <taxon>Rubiaceae</taxon>
        <taxon>Ixoroideae</taxon>
        <taxon>Gardenieae complex</taxon>
        <taxon>Bertiereae - Coffeeae clade</taxon>
        <taxon>Coffeeae</taxon>
        <taxon>Coffea</taxon>
    </lineage>
</organism>
<evidence type="ECO:0000259" key="1">
    <source>
        <dbReference type="PROSITE" id="PS50994"/>
    </source>
</evidence>
<proteinExistence type="predicted"/>
<dbReference type="SUPFAM" id="SSF53098">
    <property type="entry name" value="Ribonuclease H-like"/>
    <property type="match status" value="1"/>
</dbReference>
<dbReference type="Pfam" id="PF00665">
    <property type="entry name" value="rve"/>
    <property type="match status" value="1"/>
</dbReference>
<gene>
    <name evidence="3" type="primary">LOC140036432</name>
</gene>
<dbReference type="InterPro" id="IPR036397">
    <property type="entry name" value="RNaseH_sf"/>
</dbReference>
<dbReference type="Proteomes" id="UP001652660">
    <property type="component" value="Chromosome 2e"/>
</dbReference>
<protein>
    <recommendedName>
        <fullName evidence="1">Integrase catalytic domain-containing protein</fullName>
    </recommendedName>
</protein>
<accession>A0ABM4WQ85</accession>
<dbReference type="RefSeq" id="XP_071933941.1">
    <property type="nucleotide sequence ID" value="XM_072077840.1"/>
</dbReference>
<feature type="domain" description="Integrase catalytic" evidence="1">
    <location>
        <begin position="48"/>
        <end position="225"/>
    </location>
</feature>
<dbReference type="InterPro" id="IPR001584">
    <property type="entry name" value="Integrase_cat-core"/>
</dbReference>
<dbReference type="Pfam" id="PF25597">
    <property type="entry name" value="SH3_retrovirus"/>
    <property type="match status" value="1"/>
</dbReference>
<reference evidence="3" key="1">
    <citation type="submission" date="2025-08" db="UniProtKB">
        <authorList>
            <consortium name="RefSeq"/>
        </authorList>
    </citation>
    <scope>IDENTIFICATION</scope>
    <source>
        <tissue evidence="3">Leaves</tissue>
    </source>
</reference>
<name>A0ABM4WQ85_COFAR</name>
<dbReference type="PANTHER" id="PTHR42648">
    <property type="entry name" value="TRANSPOSASE, PUTATIVE-RELATED"/>
    <property type="match status" value="1"/>
</dbReference>
<dbReference type="Gene3D" id="3.30.420.10">
    <property type="entry name" value="Ribonuclease H-like superfamily/Ribonuclease H"/>
    <property type="match status" value="1"/>
</dbReference>
<dbReference type="GeneID" id="140036432"/>
<dbReference type="InterPro" id="IPR039537">
    <property type="entry name" value="Retrotran_Ty1/copia-like"/>
</dbReference>
<dbReference type="PANTHER" id="PTHR42648:SF18">
    <property type="entry name" value="RETROTRANSPOSON, UNCLASSIFIED-LIKE PROTEIN"/>
    <property type="match status" value="1"/>
</dbReference>
<evidence type="ECO:0000313" key="3">
    <source>
        <dbReference type="RefSeq" id="XP_071933941.1"/>
    </source>
</evidence>
<keyword evidence="2" id="KW-1185">Reference proteome</keyword>